<gene>
    <name evidence="4" type="ORF">AAEO57_20720</name>
</gene>
<dbReference type="InterPro" id="IPR036331">
    <property type="entry name" value="Chagasin-like_sf"/>
</dbReference>
<reference evidence="4 5" key="1">
    <citation type="submission" date="2024-04" db="EMBL/GenBank/DDBJ databases">
        <title>Flavobacterium sp. DGU38 16S ribosomal RNA gene Genome sequencing and assembly.</title>
        <authorList>
            <person name="Park S."/>
        </authorList>
    </citation>
    <scope>NUCLEOTIDE SEQUENCE [LARGE SCALE GENOMIC DNA]</scope>
    <source>
        <strain evidence="4 5">DGU38</strain>
    </source>
</reference>
<evidence type="ECO:0000313" key="4">
    <source>
        <dbReference type="EMBL" id="MEL1256217.1"/>
    </source>
</evidence>
<protein>
    <submittedName>
        <fullName evidence="4">Protease inhibitor I42 family protein</fullName>
    </submittedName>
</protein>
<evidence type="ECO:0000313" key="5">
    <source>
        <dbReference type="Proteomes" id="UP001485226"/>
    </source>
</evidence>
<keyword evidence="2" id="KW-0789">Thiol protease inhibitor</keyword>
<dbReference type="SUPFAM" id="SSF141066">
    <property type="entry name" value="ICP-like"/>
    <property type="match status" value="1"/>
</dbReference>
<dbReference type="Proteomes" id="UP001485226">
    <property type="component" value="Unassembled WGS sequence"/>
</dbReference>
<keyword evidence="1 4" id="KW-0646">Protease inhibitor</keyword>
<organism evidence="4 5">
    <name type="scientific">Flavobacterium calami</name>
    <dbReference type="NCBI Taxonomy" id="3139144"/>
    <lineage>
        <taxon>Bacteria</taxon>
        <taxon>Pseudomonadati</taxon>
        <taxon>Bacteroidota</taxon>
        <taxon>Flavobacteriia</taxon>
        <taxon>Flavobacteriales</taxon>
        <taxon>Flavobacteriaceae</taxon>
        <taxon>Flavobacterium</taxon>
    </lineage>
</organism>
<feature type="domain" description="Proteinase inhibitor I42 chagasin" evidence="3">
    <location>
        <begin position="37"/>
        <end position="119"/>
    </location>
</feature>
<dbReference type="Gene3D" id="2.60.40.2020">
    <property type="match status" value="1"/>
</dbReference>
<dbReference type="EMBL" id="JBBYHS010000037">
    <property type="protein sequence ID" value="MEL1256217.1"/>
    <property type="molecule type" value="Genomic_DNA"/>
</dbReference>
<comment type="caution">
    <text evidence="4">The sequence shown here is derived from an EMBL/GenBank/DDBJ whole genome shotgun (WGS) entry which is preliminary data.</text>
</comment>
<evidence type="ECO:0000259" key="3">
    <source>
        <dbReference type="Pfam" id="PF09394"/>
    </source>
</evidence>
<evidence type="ECO:0000256" key="1">
    <source>
        <dbReference type="ARBA" id="ARBA00022690"/>
    </source>
</evidence>
<proteinExistence type="predicted"/>
<keyword evidence="5" id="KW-1185">Reference proteome</keyword>
<dbReference type="RefSeq" id="WP_341694931.1">
    <property type="nucleotide sequence ID" value="NZ_JBBYHS010000037.1"/>
</dbReference>
<name>A0ABU9IUU2_9FLAO</name>
<dbReference type="GO" id="GO:0030414">
    <property type="term" value="F:peptidase inhibitor activity"/>
    <property type="evidence" value="ECO:0007669"/>
    <property type="project" value="UniProtKB-KW"/>
</dbReference>
<accession>A0ABU9IUU2</accession>
<dbReference type="Pfam" id="PF09394">
    <property type="entry name" value="Inhibitor_I42"/>
    <property type="match status" value="1"/>
</dbReference>
<evidence type="ECO:0000256" key="2">
    <source>
        <dbReference type="ARBA" id="ARBA00022704"/>
    </source>
</evidence>
<sequence length="139" mass="16029">MKKILVLVTFIILVLSIFYYREFEDYYKSGENDSFEIKVGQEFHIRLYENGSTGYSNCWLNEKNNPLLKKVKEEYSQSLNARLGYIGSGGLIEMTFKGLKVGVDTVKIANCSFRDGEKCTDYNTENTKSDNEFIIKITD</sequence>
<dbReference type="InterPro" id="IPR018990">
    <property type="entry name" value="Prot_inh_I42_chagasin"/>
</dbReference>